<dbReference type="NCBIfam" id="TIGR01907">
    <property type="entry name" value="casE_Cse3"/>
    <property type="match status" value="1"/>
</dbReference>
<dbReference type="InterPro" id="IPR010179">
    <property type="entry name" value="CRISPR-assoc_prot_Cse3"/>
</dbReference>
<dbReference type="AlphaFoldDB" id="B6AMW0"/>
<dbReference type="EMBL" id="DS995259">
    <property type="protein sequence ID" value="EDZ39842.1"/>
    <property type="molecule type" value="Genomic_DNA"/>
</dbReference>
<evidence type="ECO:0000313" key="1">
    <source>
        <dbReference type="EMBL" id="EDZ39842.1"/>
    </source>
</evidence>
<accession>B6AMW0</accession>
<name>B6AMW0_9BACT</name>
<dbReference type="CDD" id="cd09727">
    <property type="entry name" value="Cas6_I-E"/>
    <property type="match status" value="1"/>
</dbReference>
<protein>
    <submittedName>
        <fullName evidence="1">CRISPR-associated protein, Cas3</fullName>
    </submittedName>
</protein>
<reference evidence="1" key="2">
    <citation type="journal article" date="2008" name="PLoS Biol.">
        <title>Population genomic analysis of strain variation in Leptospirillum group II bacteria involved in acid mine drainage formation.</title>
        <authorList>
            <person name="Simmons S.L."/>
            <person name="Dibartolo G."/>
            <person name="Denef V.J."/>
            <person name="Goltsman D.S."/>
            <person name="Thelen M.P."/>
            <person name="Banfield J.F."/>
        </authorList>
    </citation>
    <scope>NUCLEOTIDE SEQUENCE [LARGE SCALE GENOMIC DNA]</scope>
</reference>
<dbReference type="SUPFAM" id="SSF117987">
    <property type="entry name" value="CRISPR-associated protein"/>
    <property type="match status" value="2"/>
</dbReference>
<sequence length="218" mass="24974">MFLHRLHLDPRSREARRDLSDPYQLHSTLCRAFSPPSQKCSEGEFLWRLEPETDSLGFPLILVQSQTLPDWTRINLKGWLAKADPPIDLNERFAFVSFKSGQYFRFRLQANPCVTRNGKRFGLFNPEEQMRWISRKGEQHGFSFPPTSSEQIPVRISQEMMLQGRQHNGNGIRLYSVRYDGVLIVSDTDKFLMALRSGIGHGKAMGLGLLTVVPTGHD</sequence>
<proteinExistence type="predicted"/>
<organism evidence="1">
    <name type="scientific">Leptospirillum sp. Group II '5-way CG'</name>
    <dbReference type="NCBI Taxonomy" id="419541"/>
    <lineage>
        <taxon>Bacteria</taxon>
        <taxon>Pseudomonadati</taxon>
        <taxon>Nitrospirota</taxon>
        <taxon>Nitrospiria</taxon>
        <taxon>Nitrospirales</taxon>
        <taxon>Nitrospiraceae</taxon>
        <taxon>Leptospirillum</taxon>
    </lineage>
</organism>
<dbReference type="Gene3D" id="3.30.70.1200">
    <property type="entry name" value="Crispr-associated protein, domain 1"/>
    <property type="match status" value="1"/>
</dbReference>
<reference evidence="1" key="1">
    <citation type="journal article" date="2004" name="Nature">
        <title>Community structure and metabolism through reconstruction of microbial genomes from the environment.</title>
        <authorList>
            <person name="Tyson G.W."/>
            <person name="Chapman J."/>
            <person name="Hugenholtz P."/>
            <person name="Allen E.E."/>
            <person name="Ram R.J."/>
            <person name="Richardson P.M."/>
            <person name="Solovyev V.V."/>
            <person name="Rubin E.M."/>
            <person name="Rokhsar D.S."/>
            <person name="Banfield J.F."/>
        </authorList>
    </citation>
    <scope>NUCLEOTIDE SEQUENCE [LARGE SCALE GENOMIC DNA]</scope>
</reference>
<gene>
    <name evidence="1" type="ORF">CGL2_11386028</name>
</gene>
<dbReference type="SMART" id="SM01101">
    <property type="entry name" value="CRISPR_assoc"/>
    <property type="match status" value="1"/>
</dbReference>
<dbReference type="Gene3D" id="3.30.70.1210">
    <property type="entry name" value="Crispr-associated protein, domain 2"/>
    <property type="match status" value="1"/>
</dbReference>
<dbReference type="Pfam" id="PF08798">
    <property type="entry name" value="CRISPR_assoc"/>
    <property type="match status" value="1"/>
</dbReference>